<dbReference type="PANTHER" id="PTHR11820:SF114">
    <property type="entry name" value="4-HYDROXYPHENYLACETATE CATABOLISM PROTEIN"/>
    <property type="match status" value="1"/>
</dbReference>
<sequence>MLRAQVKFRGIPQLDEVNVRLAEGMAEHNGQSYKLDELAVDAPVSGTIYGTLLNYKGALEALGESVNEAPYKAAPKAPILYIKPVNTISSHGQPIPLPEGVSELEIGAALGVVIGRTATRVSEKEALDY</sequence>
<feature type="domain" description="Fumarylacetoacetase-like C-terminal" evidence="2">
    <location>
        <begin position="47"/>
        <end position="129"/>
    </location>
</feature>
<dbReference type="Proteomes" id="UP001619911">
    <property type="component" value="Unassembled WGS sequence"/>
</dbReference>
<name>A0ABW8ICP1_9BACI</name>
<dbReference type="Gene3D" id="3.90.850.10">
    <property type="entry name" value="Fumarylacetoacetase-like, C-terminal domain"/>
    <property type="match status" value="1"/>
</dbReference>
<evidence type="ECO:0000313" key="3">
    <source>
        <dbReference type="EMBL" id="MFK2827277.1"/>
    </source>
</evidence>
<keyword evidence="4" id="KW-1185">Reference proteome</keyword>
<dbReference type="Pfam" id="PF01557">
    <property type="entry name" value="FAA_hydrolase"/>
    <property type="match status" value="1"/>
</dbReference>
<evidence type="ECO:0000313" key="4">
    <source>
        <dbReference type="Proteomes" id="UP001619911"/>
    </source>
</evidence>
<proteinExistence type="predicted"/>
<dbReference type="PANTHER" id="PTHR11820">
    <property type="entry name" value="ACYLPYRUVASE"/>
    <property type="match status" value="1"/>
</dbReference>
<comment type="caution">
    <text evidence="3">The sequence shown here is derived from an EMBL/GenBank/DDBJ whole genome shotgun (WGS) entry which is preliminary data.</text>
</comment>
<dbReference type="SUPFAM" id="SSF56529">
    <property type="entry name" value="FAH"/>
    <property type="match status" value="1"/>
</dbReference>
<evidence type="ECO:0000259" key="2">
    <source>
        <dbReference type="Pfam" id="PF01557"/>
    </source>
</evidence>
<accession>A0ABW8ICP1</accession>
<keyword evidence="1" id="KW-0479">Metal-binding</keyword>
<dbReference type="EMBL" id="JAUIYO010000034">
    <property type="protein sequence ID" value="MFK2827277.1"/>
    <property type="molecule type" value="Genomic_DNA"/>
</dbReference>
<keyword evidence="3" id="KW-0378">Hydrolase</keyword>
<dbReference type="InterPro" id="IPR011234">
    <property type="entry name" value="Fumarylacetoacetase-like_C"/>
</dbReference>
<dbReference type="RefSeq" id="WP_404319384.1">
    <property type="nucleotide sequence ID" value="NZ_JAUIYO010000034.1"/>
</dbReference>
<feature type="non-terminal residue" evidence="3">
    <location>
        <position position="129"/>
    </location>
</feature>
<gene>
    <name evidence="3" type="ORF">QYG89_16800</name>
</gene>
<dbReference type="GO" id="GO:0016787">
    <property type="term" value="F:hydrolase activity"/>
    <property type="evidence" value="ECO:0007669"/>
    <property type="project" value="UniProtKB-KW"/>
</dbReference>
<reference evidence="3 4" key="1">
    <citation type="submission" date="2023-07" db="EMBL/GenBank/DDBJ databases">
        <title>Bacillus lucianemedeirus sp. nov, a new species isolated from an immunobiological production facility.</title>
        <authorList>
            <person name="Costa L.V."/>
            <person name="Miranda R.V.S.L."/>
            <person name="Brandao M.L.L."/>
            <person name="Reis C.M.F."/>
            <person name="Frazao A.M."/>
            <person name="Cruz F.V."/>
            <person name="Baio P.V.P."/>
            <person name="Veras J.F.C."/>
            <person name="Ramos J.N."/>
            <person name="Vieira V."/>
        </authorList>
    </citation>
    <scope>NUCLEOTIDE SEQUENCE [LARGE SCALE GENOMIC DNA]</scope>
    <source>
        <strain evidence="3 4">B190/17</strain>
    </source>
</reference>
<organism evidence="3 4">
    <name type="scientific">Bacillus lumedeiriae</name>
    <dbReference type="NCBI Taxonomy" id="3058829"/>
    <lineage>
        <taxon>Bacteria</taxon>
        <taxon>Bacillati</taxon>
        <taxon>Bacillota</taxon>
        <taxon>Bacilli</taxon>
        <taxon>Bacillales</taxon>
        <taxon>Bacillaceae</taxon>
        <taxon>Bacillus</taxon>
    </lineage>
</organism>
<protein>
    <submittedName>
        <fullName evidence="3">Fumarylacetoacetate hydrolase family protein</fullName>
    </submittedName>
</protein>
<dbReference type="InterPro" id="IPR036663">
    <property type="entry name" value="Fumarylacetoacetase_C_sf"/>
</dbReference>
<evidence type="ECO:0000256" key="1">
    <source>
        <dbReference type="ARBA" id="ARBA00022723"/>
    </source>
</evidence>